<accession>A0A6I4ULZ1</accession>
<dbReference type="Proteomes" id="UP000430021">
    <property type="component" value="Unassembled WGS sequence"/>
</dbReference>
<sequence length="269" mass="28136">MRISEIQRLSAQGSIGLILCIMPSVACAEDVNVGFGFGVAPSYLGGSDYIIVPLPSVSVSSGPVIVRTNNLGLEAGIEITPTLTIGAIGRVDPGRNSLFNVRDAVVQKLRKVSPSVELGGFVEFRLPLNGNNEPGATLFTRIAAEKGLEGGHGGLLIESSMGVFAPLGARTSFAASAFLNWQDQRYANSFFSVDAEDARASGLTAFAARSGVRDIGVSVLFDRQIGGSWSAGFVSSLGRLQSSASASPIVMQRGSATQLFGGFTISRRF</sequence>
<evidence type="ECO:0000256" key="3">
    <source>
        <dbReference type="ARBA" id="ARBA00022729"/>
    </source>
</evidence>
<keyword evidence="5" id="KW-0998">Cell outer membrane</keyword>
<dbReference type="GO" id="GO:0009279">
    <property type="term" value="C:cell outer membrane"/>
    <property type="evidence" value="ECO:0007669"/>
    <property type="project" value="UniProtKB-SubCell"/>
</dbReference>
<dbReference type="OrthoDB" id="5462484at2"/>
<evidence type="ECO:0000256" key="1">
    <source>
        <dbReference type="ARBA" id="ARBA00004442"/>
    </source>
</evidence>
<dbReference type="InterPro" id="IPR010583">
    <property type="entry name" value="MipA"/>
</dbReference>
<dbReference type="PANTHER" id="PTHR38776">
    <property type="entry name" value="MLTA-INTERACTING PROTEIN-RELATED"/>
    <property type="match status" value="1"/>
</dbReference>
<reference evidence="6 9" key="2">
    <citation type="submission" date="2020-08" db="EMBL/GenBank/DDBJ databases">
        <title>Genomic Encyclopedia of Type Strains, Phase IV (KMG-IV): sequencing the most valuable type-strain genomes for metagenomic binning, comparative biology and taxonomic classification.</title>
        <authorList>
            <person name="Goeker M."/>
        </authorList>
    </citation>
    <scope>NUCLEOTIDE SEQUENCE [LARGE SCALE GENOMIC DNA]</scope>
    <source>
        <strain evidence="6 9">DSM 8510</strain>
    </source>
</reference>
<comment type="subcellular location">
    <subcellularLocation>
        <location evidence="1">Cell outer membrane</location>
    </subcellularLocation>
</comment>
<protein>
    <submittedName>
        <fullName evidence="6">Outer membrane protein</fullName>
    </submittedName>
</protein>
<proteinExistence type="inferred from homology"/>
<dbReference type="Proteomes" id="UP000548685">
    <property type="component" value="Unassembled WGS sequence"/>
</dbReference>
<name>A0A6I4ULZ1_9SPHN</name>
<dbReference type="AlphaFoldDB" id="A0A6I4ULZ1"/>
<evidence type="ECO:0000256" key="4">
    <source>
        <dbReference type="ARBA" id="ARBA00023136"/>
    </source>
</evidence>
<keyword evidence="3" id="KW-0732">Signal</keyword>
<keyword evidence="4" id="KW-0472">Membrane</keyword>
<dbReference type="EMBL" id="WTYB01000002">
    <property type="protein sequence ID" value="MXP38567.1"/>
    <property type="molecule type" value="Genomic_DNA"/>
</dbReference>
<dbReference type="PANTHER" id="PTHR38776:SF1">
    <property type="entry name" value="MLTA-INTERACTING PROTEIN-RELATED"/>
    <property type="match status" value="1"/>
</dbReference>
<organism evidence="7 8">
    <name type="scientific">Erythrobacter ramosus</name>
    <dbReference type="NCBI Taxonomy" id="35811"/>
    <lineage>
        <taxon>Bacteria</taxon>
        <taxon>Pseudomonadati</taxon>
        <taxon>Pseudomonadota</taxon>
        <taxon>Alphaproteobacteria</taxon>
        <taxon>Sphingomonadales</taxon>
        <taxon>Erythrobacteraceae</taxon>
        <taxon>Erythrobacter/Porphyrobacter group</taxon>
        <taxon>Erythrobacter</taxon>
    </lineage>
</organism>
<comment type="similarity">
    <text evidence="2">Belongs to the MipA/OmpV family.</text>
</comment>
<evidence type="ECO:0000313" key="9">
    <source>
        <dbReference type="Proteomes" id="UP000548685"/>
    </source>
</evidence>
<comment type="caution">
    <text evidence="7">The sequence shown here is derived from an EMBL/GenBank/DDBJ whole genome shotgun (WGS) entry which is preliminary data.</text>
</comment>
<dbReference type="EMBL" id="JACICE010000002">
    <property type="protein sequence ID" value="MBB3776351.1"/>
    <property type="molecule type" value="Genomic_DNA"/>
</dbReference>
<gene>
    <name evidence="6" type="ORF">FHS52_002320</name>
    <name evidence="7" type="ORF">GRI59_08085</name>
</gene>
<dbReference type="Pfam" id="PF06629">
    <property type="entry name" value="MipA"/>
    <property type="match status" value="1"/>
</dbReference>
<evidence type="ECO:0000313" key="7">
    <source>
        <dbReference type="EMBL" id="MXP38567.1"/>
    </source>
</evidence>
<reference evidence="7 8" key="1">
    <citation type="submission" date="2019-12" db="EMBL/GenBank/DDBJ databases">
        <title>Genomic-based taxomic classification of the family Erythrobacteraceae.</title>
        <authorList>
            <person name="Xu L."/>
        </authorList>
    </citation>
    <scope>NUCLEOTIDE SEQUENCE [LARGE SCALE GENOMIC DNA]</scope>
    <source>
        <strain evidence="7 8">JCM 10282</strain>
    </source>
</reference>
<evidence type="ECO:0000313" key="8">
    <source>
        <dbReference type="Proteomes" id="UP000430021"/>
    </source>
</evidence>
<evidence type="ECO:0000313" key="6">
    <source>
        <dbReference type="EMBL" id="MBB3776351.1"/>
    </source>
</evidence>
<evidence type="ECO:0000256" key="2">
    <source>
        <dbReference type="ARBA" id="ARBA00005722"/>
    </source>
</evidence>
<evidence type="ECO:0000256" key="5">
    <source>
        <dbReference type="ARBA" id="ARBA00023237"/>
    </source>
</evidence>
<dbReference type="RefSeq" id="WP_160760709.1">
    <property type="nucleotide sequence ID" value="NZ_BAAADZ010000010.1"/>
</dbReference>
<keyword evidence="9" id="KW-1185">Reference proteome</keyword>